<protein>
    <submittedName>
        <fullName evidence="1">ORF4</fullName>
    </submittedName>
</protein>
<organism evidence="1">
    <name type="scientific">Cacao swollen shoot virus</name>
    <dbReference type="NCBI Taxonomy" id="31559"/>
    <lineage>
        <taxon>Viruses</taxon>
        <taxon>Riboviria</taxon>
        <taxon>Pararnavirae</taxon>
        <taxon>Artverviricota</taxon>
        <taxon>Revtraviricetes</taxon>
        <taxon>Ortervirales</taxon>
        <taxon>Caulimoviridae</taxon>
        <taxon>Badnavirus</taxon>
        <taxon>Badnavirus etainflatheobromae</taxon>
    </lineage>
</organism>
<sequence length="99" mass="11465">MMNKQHILRKIPLAELSAILWKSNKRSKNQSKGGTCYTTSTWFYLSLKLEGLLRLKLSLIPAQLPVASTSTLFPRQQLSRTLFWFNSEALIPRNQWIKS</sequence>
<dbReference type="EMBL" id="KX592575">
    <property type="protein sequence ID" value="ASG91856.1"/>
    <property type="molecule type" value="Genomic_DNA"/>
</dbReference>
<name>A0A240FXJ0_9VIRU</name>
<reference evidence="1" key="1">
    <citation type="journal article" date="2017" name="Virol. J.">
        <title>The proposed new species, cacao red vein virus, and three previously recognized badnavirus species are associated with cacao swollen shoot disease.</title>
        <authorList>
            <person name="Chingandu N."/>
            <person name="Kouakou K."/>
            <person name="Aka R."/>
            <person name="Ameyaw G."/>
            <person name="Gutierrez O.A."/>
            <person name="Herrmann H.W."/>
            <person name="Brown J.K."/>
        </authorList>
    </citation>
    <scope>NUCLEOTIDE SEQUENCE</scope>
    <source>
        <strain evidence="1">GH75</strain>
    </source>
</reference>
<proteinExistence type="predicted"/>
<evidence type="ECO:0000313" key="1">
    <source>
        <dbReference type="EMBL" id="ASG91856.1"/>
    </source>
</evidence>
<accession>A0A240FXJ0</accession>